<dbReference type="PANTHER" id="PTHR46401:SF2">
    <property type="entry name" value="GLYCOSYLTRANSFERASE WBBK-RELATED"/>
    <property type="match status" value="1"/>
</dbReference>
<name>A0ABT9U6G6_PAEHA</name>
<sequence length="391" mass="44809">MNVLFVNYFDFSSNSAIHIFNFANHLADLRVDCGVCVPDNKQSVELIGKPRFKVYDFVDFRARTIHFRDGRPADLVHAWTPREIVRTTATQMTEYYGCKYIVHLEDNEEAIVASNLGVDYNKLVLLPEKVLDRMIDQLLSHPTRYKRFVQRADGVTAIIDKLLAFKSENQSSKVIWPGFESDLFEPLPINIALKRSLGIAETDFVIVYTGNVHHSNWQEVRSLYLAVAALNRDGFSVKLIRTGRNFVDFEDEALHSYRHCFVELGFVDRGMLPRLTSLADVFVQPGSPDIFNDYRFPSKLPEFFAMGKPVILPHTNIGRYMKDRDNCLLLYKGDAIEIYEKLIYLIANNEVRDAIGRSGRAFALANFSWEKSAKALHDFYLQVLGDQSSED</sequence>
<dbReference type="SUPFAM" id="SSF53756">
    <property type="entry name" value="UDP-Glycosyltransferase/glycogen phosphorylase"/>
    <property type="match status" value="1"/>
</dbReference>
<keyword evidence="1" id="KW-0808">Transferase</keyword>
<keyword evidence="3" id="KW-1185">Reference proteome</keyword>
<evidence type="ECO:0000256" key="1">
    <source>
        <dbReference type="ARBA" id="ARBA00022679"/>
    </source>
</evidence>
<organism evidence="2 3">
    <name type="scientific">Paenibacillus harenae</name>
    <dbReference type="NCBI Taxonomy" id="306543"/>
    <lineage>
        <taxon>Bacteria</taxon>
        <taxon>Bacillati</taxon>
        <taxon>Bacillota</taxon>
        <taxon>Bacilli</taxon>
        <taxon>Bacillales</taxon>
        <taxon>Paenibacillaceae</taxon>
        <taxon>Paenibacillus</taxon>
    </lineage>
</organism>
<dbReference type="RefSeq" id="WP_307206688.1">
    <property type="nucleotide sequence ID" value="NZ_JAUSSU010000010.1"/>
</dbReference>
<dbReference type="Proteomes" id="UP001229346">
    <property type="component" value="Unassembled WGS sequence"/>
</dbReference>
<reference evidence="2 3" key="1">
    <citation type="submission" date="2023-07" db="EMBL/GenBank/DDBJ databases">
        <title>Sorghum-associated microbial communities from plants grown in Nebraska, USA.</title>
        <authorList>
            <person name="Schachtman D."/>
        </authorList>
    </citation>
    <scope>NUCLEOTIDE SEQUENCE [LARGE SCALE GENOMIC DNA]</scope>
    <source>
        <strain evidence="2 3">CC482</strain>
    </source>
</reference>
<proteinExistence type="predicted"/>
<gene>
    <name evidence="2" type="ORF">J2T15_004688</name>
</gene>
<protein>
    <submittedName>
        <fullName evidence="2">Glycosyltransferase involved in cell wall biosynthesis</fullName>
    </submittedName>
</protein>
<dbReference type="CDD" id="cd03801">
    <property type="entry name" value="GT4_PimA-like"/>
    <property type="match status" value="1"/>
</dbReference>
<dbReference type="PANTHER" id="PTHR46401">
    <property type="entry name" value="GLYCOSYLTRANSFERASE WBBK-RELATED"/>
    <property type="match status" value="1"/>
</dbReference>
<dbReference type="Gene3D" id="3.40.50.2000">
    <property type="entry name" value="Glycogen Phosphorylase B"/>
    <property type="match status" value="2"/>
</dbReference>
<evidence type="ECO:0000313" key="3">
    <source>
        <dbReference type="Proteomes" id="UP001229346"/>
    </source>
</evidence>
<comment type="caution">
    <text evidence="2">The sequence shown here is derived from an EMBL/GenBank/DDBJ whole genome shotgun (WGS) entry which is preliminary data.</text>
</comment>
<accession>A0ABT9U6G6</accession>
<evidence type="ECO:0000313" key="2">
    <source>
        <dbReference type="EMBL" id="MDQ0115230.1"/>
    </source>
</evidence>
<dbReference type="EMBL" id="JAUSSU010000010">
    <property type="protein sequence ID" value="MDQ0115230.1"/>
    <property type="molecule type" value="Genomic_DNA"/>
</dbReference>
<dbReference type="Pfam" id="PF13692">
    <property type="entry name" value="Glyco_trans_1_4"/>
    <property type="match status" value="1"/>
</dbReference>